<dbReference type="Proteomes" id="UP001597267">
    <property type="component" value="Unassembled WGS sequence"/>
</dbReference>
<evidence type="ECO:0000259" key="1">
    <source>
        <dbReference type="Pfam" id="PF03466"/>
    </source>
</evidence>
<sequence>MYLLIQNAIRQYQAMQEKVQEINGLSSGTVKIGTISSISAHWLPVLIQKFQEKYPQVKFILHQGDYTTIPEWVRTNQADFGFISPDALPNTAVQFVKSGALRAVLPLNPPLAQRKFVTLTDLAQEPFLELEEGAYSEPLTAFADANLRPNVKLRVHDDYSILSMIELGLGVIFYLNLSYEKRRTKSLFYQSTPN</sequence>
<evidence type="ECO:0000313" key="3">
    <source>
        <dbReference type="Proteomes" id="UP001597267"/>
    </source>
</evidence>
<accession>A0ABW4J2K3</accession>
<protein>
    <submittedName>
        <fullName evidence="2">LysR family transcriptional regulator substrate-binding protein</fullName>
    </submittedName>
</protein>
<dbReference type="RefSeq" id="WP_225423606.1">
    <property type="nucleotide sequence ID" value="NZ_JBHTOP010000002.1"/>
</dbReference>
<comment type="caution">
    <text evidence="2">The sequence shown here is derived from an EMBL/GenBank/DDBJ whole genome shotgun (WGS) entry which is preliminary data.</text>
</comment>
<dbReference type="SUPFAM" id="SSF53850">
    <property type="entry name" value="Periplasmic binding protein-like II"/>
    <property type="match status" value="1"/>
</dbReference>
<dbReference type="CDD" id="cd05466">
    <property type="entry name" value="PBP2_LTTR_substrate"/>
    <property type="match status" value="1"/>
</dbReference>
<gene>
    <name evidence="2" type="ORF">ACFQ5M_00675</name>
</gene>
<dbReference type="Gene3D" id="3.40.190.10">
    <property type="entry name" value="Periplasmic binding protein-like II"/>
    <property type="match status" value="2"/>
</dbReference>
<dbReference type="InterPro" id="IPR050950">
    <property type="entry name" value="HTH-type_LysR_regulators"/>
</dbReference>
<dbReference type="PANTHER" id="PTHR30419:SF28">
    <property type="entry name" value="HTH-TYPE TRANSCRIPTIONAL REGULATOR BSDA"/>
    <property type="match status" value="1"/>
</dbReference>
<dbReference type="PANTHER" id="PTHR30419">
    <property type="entry name" value="HTH-TYPE TRANSCRIPTIONAL REGULATOR YBHD"/>
    <property type="match status" value="1"/>
</dbReference>
<dbReference type="Pfam" id="PF03466">
    <property type="entry name" value="LysR_substrate"/>
    <property type="match status" value="1"/>
</dbReference>
<keyword evidence="3" id="KW-1185">Reference proteome</keyword>
<feature type="domain" description="LysR substrate-binding" evidence="1">
    <location>
        <begin position="24"/>
        <end position="173"/>
    </location>
</feature>
<organism evidence="2 3">
    <name type="scientific">Agrilactobacillus yilanensis</name>
    <dbReference type="NCBI Taxonomy" id="2485997"/>
    <lineage>
        <taxon>Bacteria</taxon>
        <taxon>Bacillati</taxon>
        <taxon>Bacillota</taxon>
        <taxon>Bacilli</taxon>
        <taxon>Lactobacillales</taxon>
        <taxon>Lactobacillaceae</taxon>
        <taxon>Agrilactobacillus</taxon>
    </lineage>
</organism>
<name>A0ABW4J2K3_9LACO</name>
<reference evidence="3" key="1">
    <citation type="journal article" date="2019" name="Int. J. Syst. Evol. Microbiol.">
        <title>The Global Catalogue of Microorganisms (GCM) 10K type strain sequencing project: providing services to taxonomists for standard genome sequencing and annotation.</title>
        <authorList>
            <consortium name="The Broad Institute Genomics Platform"/>
            <consortium name="The Broad Institute Genome Sequencing Center for Infectious Disease"/>
            <person name="Wu L."/>
            <person name="Ma J."/>
        </authorList>
    </citation>
    <scope>NUCLEOTIDE SEQUENCE [LARGE SCALE GENOMIC DNA]</scope>
    <source>
        <strain evidence="3">CCM 8896</strain>
    </source>
</reference>
<dbReference type="EMBL" id="JBHTOP010000002">
    <property type="protein sequence ID" value="MFD1670602.1"/>
    <property type="molecule type" value="Genomic_DNA"/>
</dbReference>
<proteinExistence type="predicted"/>
<evidence type="ECO:0000313" key="2">
    <source>
        <dbReference type="EMBL" id="MFD1670602.1"/>
    </source>
</evidence>
<dbReference type="InterPro" id="IPR005119">
    <property type="entry name" value="LysR_subst-bd"/>
</dbReference>